<dbReference type="PIRSF" id="PIRSF004761">
    <property type="entry name" value="Hydrgn_mat_HypA"/>
    <property type="match status" value="1"/>
</dbReference>
<feature type="binding site" evidence="4">
    <location>
        <position position="100"/>
    </location>
    <ligand>
        <name>Zn(2+)</name>
        <dbReference type="ChEBI" id="CHEBI:29105"/>
    </ligand>
</feature>
<dbReference type="PANTHER" id="PTHR34535:SF3">
    <property type="entry name" value="HYDROGENASE MATURATION FACTOR HYPA"/>
    <property type="match status" value="1"/>
</dbReference>
<gene>
    <name evidence="4" type="primary">hypA</name>
    <name evidence="5" type="ORF">J3E07_000133</name>
</gene>
<name>A0A8J7RZL7_METVO</name>
<reference evidence="5" key="1">
    <citation type="submission" date="2021-03" db="EMBL/GenBank/DDBJ databases">
        <title>Genomic Encyclopedia of Type Strains, Phase IV (KMG-V): Genome sequencing to study the core and pangenomes of soil and plant-associated prokaryotes.</title>
        <authorList>
            <person name="Whitman W."/>
        </authorList>
    </citation>
    <scope>NUCLEOTIDE SEQUENCE</scope>
    <source>
        <strain evidence="5">C4</strain>
    </source>
</reference>
<dbReference type="RefSeq" id="WP_209590116.1">
    <property type="nucleotide sequence ID" value="NZ_JAGGMU010000001.1"/>
</dbReference>
<feature type="binding site" evidence="4">
    <location>
        <position position="78"/>
    </location>
    <ligand>
        <name>Zn(2+)</name>
        <dbReference type="ChEBI" id="CHEBI:29105"/>
    </ligand>
</feature>
<dbReference type="Proteomes" id="UP000740329">
    <property type="component" value="Unassembled WGS sequence"/>
</dbReference>
<dbReference type="GO" id="GO:0008270">
    <property type="term" value="F:zinc ion binding"/>
    <property type="evidence" value="ECO:0007669"/>
    <property type="project" value="UniProtKB-UniRule"/>
</dbReference>
<dbReference type="HAMAP" id="MF_00213">
    <property type="entry name" value="HypA_HybF"/>
    <property type="match status" value="1"/>
</dbReference>
<protein>
    <recommendedName>
        <fullName evidence="4">Hydrogenase maturation factor HypA</fullName>
    </recommendedName>
</protein>
<evidence type="ECO:0000313" key="6">
    <source>
        <dbReference type="Proteomes" id="UP000740329"/>
    </source>
</evidence>
<feature type="binding site" evidence="4">
    <location>
        <position position="97"/>
    </location>
    <ligand>
        <name>Zn(2+)</name>
        <dbReference type="ChEBI" id="CHEBI:29105"/>
    </ligand>
</feature>
<keyword evidence="3 4" id="KW-0862">Zinc</keyword>
<accession>A0A8J7RZL7</accession>
<dbReference type="EMBL" id="JAGGMV010000001">
    <property type="protein sequence ID" value="MBP2200735.1"/>
    <property type="molecule type" value="Genomic_DNA"/>
</dbReference>
<evidence type="ECO:0000313" key="5">
    <source>
        <dbReference type="EMBL" id="MBP2200735.1"/>
    </source>
</evidence>
<dbReference type="AlphaFoldDB" id="A0A8J7RZL7"/>
<evidence type="ECO:0000256" key="3">
    <source>
        <dbReference type="ARBA" id="ARBA00022833"/>
    </source>
</evidence>
<dbReference type="Pfam" id="PF01155">
    <property type="entry name" value="HypA"/>
    <property type="match status" value="1"/>
</dbReference>
<keyword evidence="2 4" id="KW-0479">Metal-binding</keyword>
<feature type="binding site" evidence="4">
    <location>
        <position position="81"/>
    </location>
    <ligand>
        <name>Zn(2+)</name>
        <dbReference type="ChEBI" id="CHEBI:29105"/>
    </ligand>
</feature>
<sequence length="126" mass="14374">MHELSYATSILNSLLEAVENQKELGRKPLKVSEINLEVGELTLIQMEQLKFAFEVIAEDTICNGMKFNVEYIKPRIHCKDCGYEGDVVPKDEIGVYCPKCNSMRLKIKGGKEFNIKNAIIEFDDEE</sequence>
<dbReference type="NCBIfam" id="TIGR00100">
    <property type="entry name" value="hypA"/>
    <property type="match status" value="1"/>
</dbReference>
<proteinExistence type="inferred from homology"/>
<dbReference type="Gene3D" id="3.30.2320.80">
    <property type="match status" value="1"/>
</dbReference>
<evidence type="ECO:0000256" key="4">
    <source>
        <dbReference type="HAMAP-Rule" id="MF_00213"/>
    </source>
</evidence>
<comment type="caution">
    <text evidence="5">The sequence shown here is derived from an EMBL/GenBank/DDBJ whole genome shotgun (WGS) entry which is preliminary data.</text>
</comment>
<comment type="similarity">
    <text evidence="4">Belongs to the HypA/HybF family.</text>
</comment>
<evidence type="ECO:0000256" key="2">
    <source>
        <dbReference type="ARBA" id="ARBA00022723"/>
    </source>
</evidence>
<comment type="function">
    <text evidence="4">Involved in the maturation of [NiFe] hydrogenases. Required for nickel insertion into the metal center of the hydrogenase.</text>
</comment>
<dbReference type="OrthoDB" id="36835at2157"/>
<keyword evidence="1 4" id="KW-0533">Nickel</keyword>
<evidence type="ECO:0000256" key="1">
    <source>
        <dbReference type="ARBA" id="ARBA00022596"/>
    </source>
</evidence>
<feature type="binding site" evidence="4">
    <location>
        <position position="2"/>
    </location>
    <ligand>
        <name>Ni(2+)</name>
        <dbReference type="ChEBI" id="CHEBI:49786"/>
    </ligand>
</feature>
<organism evidence="5 6">
    <name type="scientific">Methanococcus voltae</name>
    <dbReference type="NCBI Taxonomy" id="2188"/>
    <lineage>
        <taxon>Archaea</taxon>
        <taxon>Methanobacteriati</taxon>
        <taxon>Methanobacteriota</taxon>
        <taxon>Methanomada group</taxon>
        <taxon>Methanococci</taxon>
        <taxon>Methanococcales</taxon>
        <taxon>Methanococcaceae</taxon>
        <taxon>Methanococcus</taxon>
    </lineage>
</organism>
<dbReference type="InterPro" id="IPR000688">
    <property type="entry name" value="HypA/HybF"/>
</dbReference>
<dbReference type="GO" id="GO:0051604">
    <property type="term" value="P:protein maturation"/>
    <property type="evidence" value="ECO:0007669"/>
    <property type="project" value="InterPro"/>
</dbReference>
<dbReference type="PANTHER" id="PTHR34535">
    <property type="entry name" value="HYDROGENASE MATURATION FACTOR HYPA"/>
    <property type="match status" value="1"/>
</dbReference>
<dbReference type="GO" id="GO:0016151">
    <property type="term" value="F:nickel cation binding"/>
    <property type="evidence" value="ECO:0007669"/>
    <property type="project" value="UniProtKB-UniRule"/>
</dbReference>